<dbReference type="SUPFAM" id="SSF46785">
    <property type="entry name" value="Winged helix' DNA-binding domain"/>
    <property type="match status" value="1"/>
</dbReference>
<dbReference type="InterPro" id="IPR005119">
    <property type="entry name" value="LysR_subst-bd"/>
</dbReference>
<protein>
    <submittedName>
        <fullName evidence="6">DNA-binding transcriptional regulator, LysR family</fullName>
    </submittedName>
</protein>
<dbReference type="InterPro" id="IPR036388">
    <property type="entry name" value="WH-like_DNA-bd_sf"/>
</dbReference>
<gene>
    <name evidence="6" type="ORF">SAMN02745823_01819</name>
</gene>
<evidence type="ECO:0000259" key="5">
    <source>
        <dbReference type="PROSITE" id="PS50931"/>
    </source>
</evidence>
<evidence type="ECO:0000256" key="1">
    <source>
        <dbReference type="ARBA" id="ARBA00009437"/>
    </source>
</evidence>
<evidence type="ECO:0000256" key="3">
    <source>
        <dbReference type="ARBA" id="ARBA00023125"/>
    </source>
</evidence>
<evidence type="ECO:0000256" key="2">
    <source>
        <dbReference type="ARBA" id="ARBA00023015"/>
    </source>
</evidence>
<evidence type="ECO:0000256" key="4">
    <source>
        <dbReference type="ARBA" id="ARBA00023163"/>
    </source>
</evidence>
<organism evidence="6 7">
    <name type="scientific">Sporobacter termitidis DSM 10068</name>
    <dbReference type="NCBI Taxonomy" id="1123282"/>
    <lineage>
        <taxon>Bacteria</taxon>
        <taxon>Bacillati</taxon>
        <taxon>Bacillota</taxon>
        <taxon>Clostridia</taxon>
        <taxon>Eubacteriales</taxon>
        <taxon>Oscillospiraceae</taxon>
        <taxon>Sporobacter</taxon>
    </lineage>
</organism>
<dbReference type="PROSITE" id="PS50931">
    <property type="entry name" value="HTH_LYSR"/>
    <property type="match status" value="1"/>
</dbReference>
<dbReference type="InterPro" id="IPR000847">
    <property type="entry name" value="LysR_HTH_N"/>
</dbReference>
<evidence type="ECO:0000313" key="7">
    <source>
        <dbReference type="Proteomes" id="UP000183995"/>
    </source>
</evidence>
<dbReference type="Pfam" id="PF00126">
    <property type="entry name" value="HTH_1"/>
    <property type="match status" value="1"/>
</dbReference>
<dbReference type="PANTHER" id="PTHR30346:SF0">
    <property type="entry name" value="HCA OPERON TRANSCRIPTIONAL ACTIVATOR HCAR"/>
    <property type="match status" value="1"/>
</dbReference>
<evidence type="ECO:0000313" key="6">
    <source>
        <dbReference type="EMBL" id="SHH99202.1"/>
    </source>
</evidence>
<dbReference type="OrthoDB" id="9803714at2"/>
<dbReference type="InterPro" id="IPR036390">
    <property type="entry name" value="WH_DNA-bd_sf"/>
</dbReference>
<dbReference type="Proteomes" id="UP000183995">
    <property type="component" value="Unassembled WGS sequence"/>
</dbReference>
<reference evidence="6 7" key="1">
    <citation type="submission" date="2016-11" db="EMBL/GenBank/DDBJ databases">
        <authorList>
            <person name="Jaros S."/>
            <person name="Januszkiewicz K."/>
            <person name="Wedrychowicz H."/>
        </authorList>
    </citation>
    <scope>NUCLEOTIDE SEQUENCE [LARGE SCALE GENOMIC DNA]</scope>
    <source>
        <strain evidence="6 7">DSM 10068</strain>
    </source>
</reference>
<dbReference type="GO" id="GO:0032993">
    <property type="term" value="C:protein-DNA complex"/>
    <property type="evidence" value="ECO:0007669"/>
    <property type="project" value="TreeGrafter"/>
</dbReference>
<dbReference type="FunFam" id="1.10.10.10:FF:000001">
    <property type="entry name" value="LysR family transcriptional regulator"/>
    <property type="match status" value="1"/>
</dbReference>
<dbReference type="CDD" id="cd05466">
    <property type="entry name" value="PBP2_LTTR_substrate"/>
    <property type="match status" value="1"/>
</dbReference>
<keyword evidence="4" id="KW-0804">Transcription</keyword>
<dbReference type="PRINTS" id="PR00039">
    <property type="entry name" value="HTHLYSR"/>
</dbReference>
<dbReference type="PANTHER" id="PTHR30346">
    <property type="entry name" value="TRANSCRIPTIONAL DUAL REGULATOR HCAR-RELATED"/>
    <property type="match status" value="1"/>
</dbReference>
<dbReference type="Gene3D" id="1.10.10.10">
    <property type="entry name" value="Winged helix-like DNA-binding domain superfamily/Winged helix DNA-binding domain"/>
    <property type="match status" value="1"/>
</dbReference>
<accession>A0A1M5XHU5</accession>
<dbReference type="RefSeq" id="WP_073077947.1">
    <property type="nucleotide sequence ID" value="NZ_FQXV01000005.1"/>
</dbReference>
<keyword evidence="3 6" id="KW-0238">DNA-binding</keyword>
<name>A0A1M5XHU5_9FIRM</name>
<feature type="domain" description="HTH lysR-type" evidence="5">
    <location>
        <begin position="1"/>
        <end position="58"/>
    </location>
</feature>
<keyword evidence="2" id="KW-0805">Transcription regulation</keyword>
<sequence>MDLFSLNCFVTLAECSKFYEAAETLHLSQSSLSRHIRLVEQELGVKLFIRHSYGSELTPAGTGLLPYAENIIREYENTRHLLEEYRESRENRQVAYTHSFLSHYHLTDMVFDFQKTYPGVQLELQEFDSQSALHRFRDDPGSVCIVFSERETKLESYDQHALMSDDLVLLVSRRHQLAGKDAARLSMLRDERYLIVLKEPFLHAFILKQFRKAGLSPKVKPYVLWYSTISKVVVRQNFVSVLPRKIAEHIYSPDMKILELKDADPFSVQLIKDKKNTADISSLFFDFAKNYTLS</sequence>
<proteinExistence type="inferred from homology"/>
<dbReference type="Pfam" id="PF03466">
    <property type="entry name" value="LysR_substrate"/>
    <property type="match status" value="1"/>
</dbReference>
<dbReference type="AlphaFoldDB" id="A0A1M5XHU5"/>
<dbReference type="SUPFAM" id="SSF53850">
    <property type="entry name" value="Periplasmic binding protein-like II"/>
    <property type="match status" value="1"/>
</dbReference>
<dbReference type="GO" id="GO:0003700">
    <property type="term" value="F:DNA-binding transcription factor activity"/>
    <property type="evidence" value="ECO:0007669"/>
    <property type="project" value="InterPro"/>
</dbReference>
<keyword evidence="7" id="KW-1185">Reference proteome</keyword>
<dbReference type="EMBL" id="FQXV01000005">
    <property type="protein sequence ID" value="SHH99202.1"/>
    <property type="molecule type" value="Genomic_DNA"/>
</dbReference>
<comment type="similarity">
    <text evidence="1">Belongs to the LysR transcriptional regulatory family.</text>
</comment>
<dbReference type="Gene3D" id="3.40.190.290">
    <property type="match status" value="1"/>
</dbReference>
<dbReference type="STRING" id="1123282.SAMN02745823_01819"/>
<dbReference type="GO" id="GO:0003677">
    <property type="term" value="F:DNA binding"/>
    <property type="evidence" value="ECO:0007669"/>
    <property type="project" value="UniProtKB-KW"/>
</dbReference>